<reference evidence="2" key="1">
    <citation type="journal article" date="2022" name="Mol. Ecol. Resour.">
        <title>The genomes of chicory, endive, great burdock and yacon provide insights into Asteraceae palaeo-polyploidization history and plant inulin production.</title>
        <authorList>
            <person name="Fan W."/>
            <person name="Wang S."/>
            <person name="Wang H."/>
            <person name="Wang A."/>
            <person name="Jiang F."/>
            <person name="Liu H."/>
            <person name="Zhao H."/>
            <person name="Xu D."/>
            <person name="Zhang Y."/>
        </authorList>
    </citation>
    <scope>NUCLEOTIDE SEQUENCE [LARGE SCALE GENOMIC DNA]</scope>
    <source>
        <strain evidence="2">cv. Niubang</strain>
    </source>
</reference>
<dbReference type="EMBL" id="CM042055">
    <property type="protein sequence ID" value="KAI3702302.1"/>
    <property type="molecule type" value="Genomic_DNA"/>
</dbReference>
<accession>A0ACB8ZWT1</accession>
<evidence type="ECO:0000313" key="2">
    <source>
        <dbReference type="Proteomes" id="UP001055879"/>
    </source>
</evidence>
<protein>
    <submittedName>
        <fullName evidence="1">Uncharacterized protein</fullName>
    </submittedName>
</protein>
<keyword evidence="2" id="KW-1185">Reference proteome</keyword>
<evidence type="ECO:0000313" key="1">
    <source>
        <dbReference type="EMBL" id="KAI3702302.1"/>
    </source>
</evidence>
<gene>
    <name evidence="1" type="ORF">L6452_28035</name>
</gene>
<comment type="caution">
    <text evidence="1">The sequence shown here is derived from an EMBL/GenBank/DDBJ whole genome shotgun (WGS) entry which is preliminary data.</text>
</comment>
<dbReference type="Proteomes" id="UP001055879">
    <property type="component" value="Linkage Group LG09"/>
</dbReference>
<sequence>MKSLHADKDKDDLEKVYTKKLSDLSKKAFQEKKDLEHRCINLSKQVSKFEKILITERDTFVKERKVLEDKIIELPKQISTLQDLFEKERQIFQEKKKFFDFEKKVFEKKNVGIFKKIPEKNKNLEKDFEQERQIFKSEISRLTAKLLVLSSDILKEQKVRSDFQKKIDTILEEKNVLTENIKQLEAVNVELSDKISADVINQSPYDNSTESVCSFKTASTCHYDKSLEKNVYKKGQMVWRVNVSPDEKKNDKSSASTSKAKKNNAHKGTTVPTSRKPKVALSEEHDASFYEFSLRAHQRQR</sequence>
<organism evidence="1 2">
    <name type="scientific">Arctium lappa</name>
    <name type="common">Greater burdock</name>
    <name type="synonym">Lappa major</name>
    <dbReference type="NCBI Taxonomy" id="4217"/>
    <lineage>
        <taxon>Eukaryota</taxon>
        <taxon>Viridiplantae</taxon>
        <taxon>Streptophyta</taxon>
        <taxon>Embryophyta</taxon>
        <taxon>Tracheophyta</taxon>
        <taxon>Spermatophyta</taxon>
        <taxon>Magnoliopsida</taxon>
        <taxon>eudicotyledons</taxon>
        <taxon>Gunneridae</taxon>
        <taxon>Pentapetalae</taxon>
        <taxon>asterids</taxon>
        <taxon>campanulids</taxon>
        <taxon>Asterales</taxon>
        <taxon>Asteraceae</taxon>
        <taxon>Carduoideae</taxon>
        <taxon>Cardueae</taxon>
        <taxon>Arctiinae</taxon>
        <taxon>Arctium</taxon>
    </lineage>
</organism>
<reference evidence="1 2" key="2">
    <citation type="journal article" date="2022" name="Mol. Ecol. Resour.">
        <title>The genomes of chicory, endive, great burdock and yacon provide insights into Asteraceae paleo-polyploidization history and plant inulin production.</title>
        <authorList>
            <person name="Fan W."/>
            <person name="Wang S."/>
            <person name="Wang H."/>
            <person name="Wang A."/>
            <person name="Jiang F."/>
            <person name="Liu H."/>
            <person name="Zhao H."/>
            <person name="Xu D."/>
            <person name="Zhang Y."/>
        </authorList>
    </citation>
    <scope>NUCLEOTIDE SEQUENCE [LARGE SCALE GENOMIC DNA]</scope>
    <source>
        <strain evidence="2">cv. Niubang</strain>
    </source>
</reference>
<name>A0ACB8ZWT1_ARCLA</name>
<proteinExistence type="predicted"/>